<dbReference type="EMBL" id="JAYMYS010000005">
    <property type="protein sequence ID" value="KAK7392629.1"/>
    <property type="molecule type" value="Genomic_DNA"/>
</dbReference>
<evidence type="ECO:0000313" key="2">
    <source>
        <dbReference type="EMBL" id="KAK7392629.1"/>
    </source>
</evidence>
<comment type="caution">
    <text evidence="2">The sequence shown here is derived from an EMBL/GenBank/DDBJ whole genome shotgun (WGS) entry which is preliminary data.</text>
</comment>
<name>A0AAN9SAI7_PSOTE</name>
<evidence type="ECO:0000313" key="3">
    <source>
        <dbReference type="Proteomes" id="UP001386955"/>
    </source>
</evidence>
<keyword evidence="3" id="KW-1185">Reference proteome</keyword>
<dbReference type="AlphaFoldDB" id="A0AAN9SAI7"/>
<sequence>MAIGKLKGGFRFRMIYVIRAKKENGMVQLRWWGGPGHGNCLWGLTHATTVQNKHTKPRVELALLRYGIVLLIMVLYCFLARQSRMNRNYVILNSSSQHP</sequence>
<keyword evidence="1" id="KW-1133">Transmembrane helix</keyword>
<protein>
    <submittedName>
        <fullName evidence="2">Uncharacterized protein</fullName>
    </submittedName>
</protein>
<gene>
    <name evidence="2" type="ORF">VNO78_21073</name>
</gene>
<organism evidence="2 3">
    <name type="scientific">Psophocarpus tetragonolobus</name>
    <name type="common">Winged bean</name>
    <name type="synonym">Dolichos tetragonolobus</name>
    <dbReference type="NCBI Taxonomy" id="3891"/>
    <lineage>
        <taxon>Eukaryota</taxon>
        <taxon>Viridiplantae</taxon>
        <taxon>Streptophyta</taxon>
        <taxon>Embryophyta</taxon>
        <taxon>Tracheophyta</taxon>
        <taxon>Spermatophyta</taxon>
        <taxon>Magnoliopsida</taxon>
        <taxon>eudicotyledons</taxon>
        <taxon>Gunneridae</taxon>
        <taxon>Pentapetalae</taxon>
        <taxon>rosids</taxon>
        <taxon>fabids</taxon>
        <taxon>Fabales</taxon>
        <taxon>Fabaceae</taxon>
        <taxon>Papilionoideae</taxon>
        <taxon>50 kb inversion clade</taxon>
        <taxon>NPAAA clade</taxon>
        <taxon>indigoferoid/millettioid clade</taxon>
        <taxon>Phaseoleae</taxon>
        <taxon>Psophocarpus</taxon>
    </lineage>
</organism>
<keyword evidence="1" id="KW-0812">Transmembrane</keyword>
<evidence type="ECO:0000256" key="1">
    <source>
        <dbReference type="SAM" id="Phobius"/>
    </source>
</evidence>
<accession>A0AAN9SAI7</accession>
<feature type="transmembrane region" description="Helical" evidence="1">
    <location>
        <begin position="62"/>
        <end position="79"/>
    </location>
</feature>
<proteinExistence type="predicted"/>
<keyword evidence="1" id="KW-0472">Membrane</keyword>
<dbReference type="Proteomes" id="UP001386955">
    <property type="component" value="Unassembled WGS sequence"/>
</dbReference>
<reference evidence="2 3" key="1">
    <citation type="submission" date="2024-01" db="EMBL/GenBank/DDBJ databases">
        <title>The genomes of 5 underutilized Papilionoideae crops provide insights into root nodulation and disease resistanc.</title>
        <authorList>
            <person name="Jiang F."/>
        </authorList>
    </citation>
    <scope>NUCLEOTIDE SEQUENCE [LARGE SCALE GENOMIC DNA]</scope>
    <source>
        <strain evidence="2">DUOXIRENSHENG_FW03</strain>
        <tissue evidence="2">Leaves</tissue>
    </source>
</reference>